<feature type="transmembrane region" description="Helical" evidence="4">
    <location>
        <begin position="12"/>
        <end position="35"/>
    </location>
</feature>
<dbReference type="PROSITE" id="PS50850">
    <property type="entry name" value="MFS"/>
    <property type="match status" value="1"/>
</dbReference>
<evidence type="ECO:0000256" key="2">
    <source>
        <dbReference type="ARBA" id="ARBA00022989"/>
    </source>
</evidence>
<accession>A0AAN1VGL9</accession>
<dbReference type="EMBL" id="CP024172">
    <property type="protein sequence ID" value="AZW18164.1"/>
    <property type="molecule type" value="Genomic_DNA"/>
</dbReference>
<dbReference type="GeneID" id="92994392"/>
<feature type="transmembrane region" description="Helical" evidence="4">
    <location>
        <begin position="336"/>
        <end position="357"/>
    </location>
</feature>
<feature type="transmembrane region" description="Helical" evidence="4">
    <location>
        <begin position="249"/>
        <end position="266"/>
    </location>
</feature>
<evidence type="ECO:0000256" key="1">
    <source>
        <dbReference type="ARBA" id="ARBA00022692"/>
    </source>
</evidence>
<feature type="transmembrane region" description="Helical" evidence="4">
    <location>
        <begin position="302"/>
        <end position="324"/>
    </location>
</feature>
<feature type="transmembrane region" description="Helical" evidence="4">
    <location>
        <begin position="211"/>
        <end position="237"/>
    </location>
</feature>
<dbReference type="InterPro" id="IPR020846">
    <property type="entry name" value="MFS_dom"/>
</dbReference>
<dbReference type="Gene3D" id="1.20.1250.20">
    <property type="entry name" value="MFS general substrate transporter like domains"/>
    <property type="match status" value="2"/>
</dbReference>
<sequence>MSFPAFSRELRVAACLVFAGFCASLISIGLARFVYTPLLPALIEAHWFSAADAVYLGAANLAGYLLGAVSGRAMARRWPDVNVLRLMLVLVSLSFVGCAFPLSLGWFFAWRLVSGIAGGVVMVLIAATLLPHVPAARRGLASGMIFVGAGLGIVASGTLVPVLMHWDLRATWLGLAAFTGLLTLASWRAWPPAATRAAAAPVRQAQAGHAAVGLLYVQYALMAAAFVPVMIFLVDYIARGQRLGAGEAAYFWVLYGVGAVLGPALYGMLIDRFGSTPTLRMMLLSQTAAMLALAQLQDHTALAALTLVLGTFPSGIAPTVLARIQHWLPGAAQQTAVWSRATTAFAVLQAASAYGYSALFNQTGGQYRLIFELGAAFMGLTLLLDFCRPRPARAQA</sequence>
<keyword evidence="2 4" id="KW-1133">Transmembrane helix</keyword>
<dbReference type="SUPFAM" id="SSF103473">
    <property type="entry name" value="MFS general substrate transporter"/>
    <property type="match status" value="1"/>
</dbReference>
<keyword evidence="1 4" id="KW-0812">Transmembrane</keyword>
<dbReference type="GO" id="GO:0022857">
    <property type="term" value="F:transmembrane transporter activity"/>
    <property type="evidence" value="ECO:0007669"/>
    <property type="project" value="InterPro"/>
</dbReference>
<evidence type="ECO:0000313" key="6">
    <source>
        <dbReference type="EMBL" id="AZW18164.1"/>
    </source>
</evidence>
<dbReference type="RefSeq" id="WP_029579740.1">
    <property type="nucleotide sequence ID" value="NZ_CP012076.1"/>
</dbReference>
<evidence type="ECO:0000256" key="3">
    <source>
        <dbReference type="ARBA" id="ARBA00023136"/>
    </source>
</evidence>
<feature type="domain" description="Major facilitator superfamily (MFS) profile" evidence="5">
    <location>
        <begin position="13"/>
        <end position="393"/>
    </location>
</feature>
<proteinExistence type="predicted"/>
<dbReference type="PANTHER" id="PTHR23537">
    <property type="match status" value="1"/>
</dbReference>
<feature type="transmembrane region" description="Helical" evidence="4">
    <location>
        <begin position="83"/>
        <end position="102"/>
    </location>
</feature>
<dbReference type="InterPro" id="IPR036259">
    <property type="entry name" value="MFS_trans_sf"/>
</dbReference>
<dbReference type="PANTHER" id="PTHR23537:SF1">
    <property type="entry name" value="SUGAR TRANSPORTER"/>
    <property type="match status" value="1"/>
</dbReference>
<feature type="transmembrane region" description="Helical" evidence="4">
    <location>
        <begin position="47"/>
        <end position="71"/>
    </location>
</feature>
<dbReference type="AlphaFoldDB" id="A0AAN1VGL9"/>
<protein>
    <submittedName>
        <fullName evidence="6">MFS transporter</fullName>
    </submittedName>
</protein>
<organism evidence="6 7">
    <name type="scientific">Bordetella hinzii</name>
    <dbReference type="NCBI Taxonomy" id="103855"/>
    <lineage>
        <taxon>Bacteria</taxon>
        <taxon>Pseudomonadati</taxon>
        <taxon>Pseudomonadota</taxon>
        <taxon>Betaproteobacteria</taxon>
        <taxon>Burkholderiales</taxon>
        <taxon>Alcaligenaceae</taxon>
        <taxon>Bordetella</taxon>
    </lineage>
</organism>
<keyword evidence="3 4" id="KW-0472">Membrane</keyword>
<feature type="transmembrane region" description="Helical" evidence="4">
    <location>
        <begin position="108"/>
        <end position="130"/>
    </location>
</feature>
<evidence type="ECO:0000259" key="5">
    <source>
        <dbReference type="PROSITE" id="PS50850"/>
    </source>
</evidence>
<dbReference type="Proteomes" id="UP000282741">
    <property type="component" value="Chromosome"/>
</dbReference>
<feature type="transmembrane region" description="Helical" evidence="4">
    <location>
        <begin position="142"/>
        <end position="164"/>
    </location>
</feature>
<reference evidence="7" key="1">
    <citation type="submission" date="2017-10" db="EMBL/GenBank/DDBJ databases">
        <title>Whole genome sequencing of various Bordetella species.</title>
        <authorList>
            <person name="Weigand M.R."/>
            <person name="Loparev V."/>
            <person name="Peng Y."/>
            <person name="Bowden K.E."/>
            <person name="Tondella M.L."/>
            <person name="Williams M.M."/>
        </authorList>
    </citation>
    <scope>NUCLEOTIDE SEQUENCE [LARGE SCALE GENOMIC DNA]</scope>
    <source>
        <strain evidence="7">H720</strain>
    </source>
</reference>
<dbReference type="InterPro" id="IPR010645">
    <property type="entry name" value="MFS_4"/>
</dbReference>
<dbReference type="Pfam" id="PF06779">
    <property type="entry name" value="MFS_4"/>
    <property type="match status" value="1"/>
</dbReference>
<name>A0AAN1VGL9_9BORD</name>
<evidence type="ECO:0000313" key="7">
    <source>
        <dbReference type="Proteomes" id="UP000282741"/>
    </source>
</evidence>
<dbReference type="KEGG" id="bhz:ACR54_02978"/>
<feature type="transmembrane region" description="Helical" evidence="4">
    <location>
        <begin position="170"/>
        <end position="190"/>
    </location>
</feature>
<dbReference type="GO" id="GO:0005886">
    <property type="term" value="C:plasma membrane"/>
    <property type="evidence" value="ECO:0007669"/>
    <property type="project" value="TreeGrafter"/>
</dbReference>
<gene>
    <name evidence="6" type="ORF">CS347_16015</name>
</gene>
<evidence type="ECO:0000256" key="4">
    <source>
        <dbReference type="SAM" id="Phobius"/>
    </source>
</evidence>